<evidence type="ECO:0000256" key="9">
    <source>
        <dbReference type="SAM" id="SignalP"/>
    </source>
</evidence>
<dbReference type="Gene3D" id="3.50.50.60">
    <property type="entry name" value="FAD/NAD(P)-binding domain"/>
    <property type="match status" value="1"/>
</dbReference>
<sequence length="592" mass="63774">MIAPTHFRTWAFVLVAPALLVSHCAALEPEFDFIIVGGGTAGLTLANRLTEFPHVTVAVIEAGGEVINNPNVTDPNSFTLALGTAIDWQYESVNQTHAGDQKIAYHSGKALGGTSTINGMTYVRAEKAQIDAWEKLGNSGWSWDDLFPYYLKSEQFDSPTSAQVEAGATYVSQQHGKKGPLNVGYGFGLLNGTYHEVVEQAWNNLGIPTSLDVNGGNVRGFTVWQSTMNRDANLREDAGRAYYYPVQSRPNLHVFLNTVANRITWRESTSECAVAGGVEITAADGTVTTLDAKREVILSAGSLRSPAILELSGIGNPSILNKSGIPVKVNLPAVGENLQDQPNSQIIMSSNTTFSGSIPYVAFGSASDFLDSLPKNVNLTAWAEKVAVAIDHAISVSSLEQLFRIQYELINNGVVDAESILETTFSIGLGPSGLVASAFWLLLPFSRGNVHISSSDPLAYPVINPNYFLVDFDVDVQVAIAKWTRKFWETPPIQGLATETSPGFDALPKDASYEQWANWVKTTFAGNSHPLGTAAMMSRELGGVVDSELRVYGTQNVRVVDASVIPTQVSGHLTSTIYAIAEKIADVIKVSI</sequence>
<dbReference type="EMBL" id="KV460245">
    <property type="protein sequence ID" value="OBT94234.1"/>
    <property type="molecule type" value="Genomic_DNA"/>
</dbReference>
<evidence type="ECO:0000256" key="5">
    <source>
        <dbReference type="ARBA" id="ARBA00023002"/>
    </source>
</evidence>
<dbReference type="Proteomes" id="UP000091956">
    <property type="component" value="Unassembled WGS sequence"/>
</dbReference>
<evidence type="ECO:0000313" key="12">
    <source>
        <dbReference type="EMBL" id="OBT94234.1"/>
    </source>
</evidence>
<dbReference type="Pfam" id="PF05199">
    <property type="entry name" value="GMC_oxred_C"/>
    <property type="match status" value="1"/>
</dbReference>
<dbReference type="RefSeq" id="XP_018127967.1">
    <property type="nucleotide sequence ID" value="XM_018277240.2"/>
</dbReference>
<dbReference type="PROSITE" id="PS00623">
    <property type="entry name" value="GMC_OXRED_1"/>
    <property type="match status" value="1"/>
</dbReference>
<organism evidence="12 13">
    <name type="scientific">Pseudogymnoascus verrucosus</name>
    <dbReference type="NCBI Taxonomy" id="342668"/>
    <lineage>
        <taxon>Eukaryota</taxon>
        <taxon>Fungi</taxon>
        <taxon>Dikarya</taxon>
        <taxon>Ascomycota</taxon>
        <taxon>Pezizomycotina</taxon>
        <taxon>Leotiomycetes</taxon>
        <taxon>Thelebolales</taxon>
        <taxon>Thelebolaceae</taxon>
        <taxon>Pseudogymnoascus</taxon>
    </lineage>
</organism>
<dbReference type="InterPro" id="IPR027424">
    <property type="entry name" value="Glucose_Oxidase_domain_2"/>
</dbReference>
<feature type="active site" description="Proton donor" evidence="6">
    <location>
        <position position="529"/>
    </location>
</feature>
<dbReference type="OrthoDB" id="269227at2759"/>
<keyword evidence="4 7" id="KW-0274">FAD</keyword>
<proteinExistence type="inferred from homology"/>
<evidence type="ECO:0000256" key="7">
    <source>
        <dbReference type="PIRSR" id="PIRSR000137-2"/>
    </source>
</evidence>
<comment type="cofactor">
    <cofactor evidence="1 7">
        <name>FAD</name>
        <dbReference type="ChEBI" id="CHEBI:57692"/>
    </cofactor>
</comment>
<keyword evidence="13" id="KW-1185">Reference proteome</keyword>
<keyword evidence="5" id="KW-0560">Oxidoreductase</keyword>
<feature type="domain" description="Glucose-methanol-choline oxidoreductase N-terminal" evidence="11">
    <location>
        <begin position="301"/>
        <end position="315"/>
    </location>
</feature>
<evidence type="ECO:0000313" key="13">
    <source>
        <dbReference type="Proteomes" id="UP000091956"/>
    </source>
</evidence>
<dbReference type="PIRSF" id="PIRSF000137">
    <property type="entry name" value="Alcohol_oxidase"/>
    <property type="match status" value="1"/>
</dbReference>
<dbReference type="SUPFAM" id="SSF54373">
    <property type="entry name" value="FAD-linked reductases, C-terminal domain"/>
    <property type="match status" value="1"/>
</dbReference>
<dbReference type="PANTHER" id="PTHR11552:SF201">
    <property type="entry name" value="GLUCOSE-METHANOL-CHOLINE OXIDOREDUCTASE N-TERMINAL DOMAIN-CONTAINING PROTEIN"/>
    <property type="match status" value="1"/>
</dbReference>
<comment type="similarity">
    <text evidence="2 8">Belongs to the GMC oxidoreductase family.</text>
</comment>
<dbReference type="InterPro" id="IPR000172">
    <property type="entry name" value="GMC_OxRdtase_N"/>
</dbReference>
<evidence type="ECO:0000256" key="3">
    <source>
        <dbReference type="ARBA" id="ARBA00022630"/>
    </source>
</evidence>
<evidence type="ECO:0000256" key="2">
    <source>
        <dbReference type="ARBA" id="ARBA00010790"/>
    </source>
</evidence>
<evidence type="ECO:0000256" key="4">
    <source>
        <dbReference type="ARBA" id="ARBA00022827"/>
    </source>
</evidence>
<feature type="domain" description="Glucose-methanol-choline oxidoreductase N-terminal" evidence="10">
    <location>
        <begin position="108"/>
        <end position="131"/>
    </location>
</feature>
<feature type="binding site" evidence="7">
    <location>
        <position position="114"/>
    </location>
    <ligand>
        <name>FAD</name>
        <dbReference type="ChEBI" id="CHEBI:57692"/>
    </ligand>
</feature>
<accession>A0A1B8GEI1</accession>
<feature type="signal peptide" evidence="9">
    <location>
        <begin position="1"/>
        <end position="26"/>
    </location>
</feature>
<dbReference type="PANTHER" id="PTHR11552">
    <property type="entry name" value="GLUCOSE-METHANOL-CHOLINE GMC OXIDOREDUCTASE"/>
    <property type="match status" value="1"/>
</dbReference>
<dbReference type="STRING" id="342668.A0A1B8GEI1"/>
<dbReference type="InterPro" id="IPR007867">
    <property type="entry name" value="GMC_OxRtase_C"/>
</dbReference>
<evidence type="ECO:0000256" key="1">
    <source>
        <dbReference type="ARBA" id="ARBA00001974"/>
    </source>
</evidence>
<reference evidence="13" key="2">
    <citation type="journal article" date="2018" name="Nat. Commun.">
        <title>Extreme sensitivity to ultraviolet light in the fungal pathogen causing white-nose syndrome of bats.</title>
        <authorList>
            <person name="Palmer J.M."/>
            <person name="Drees K.P."/>
            <person name="Foster J.T."/>
            <person name="Lindner D.L."/>
        </authorList>
    </citation>
    <scope>NUCLEOTIDE SEQUENCE [LARGE SCALE GENOMIC DNA]</scope>
    <source>
        <strain evidence="13">UAMH 10579</strain>
    </source>
</reference>
<dbReference type="InterPro" id="IPR012132">
    <property type="entry name" value="GMC_OxRdtase"/>
</dbReference>
<dbReference type="Pfam" id="PF00732">
    <property type="entry name" value="GMC_oxred_N"/>
    <property type="match status" value="1"/>
</dbReference>
<dbReference type="AlphaFoldDB" id="A0A1B8GEI1"/>
<feature type="chain" id="PRO_5008608506" description="Glucose-methanol-choline oxidoreductase N-terminal domain-containing protein" evidence="9">
    <location>
        <begin position="27"/>
        <end position="592"/>
    </location>
</feature>
<dbReference type="SUPFAM" id="SSF51905">
    <property type="entry name" value="FAD/NAD(P)-binding domain"/>
    <property type="match status" value="1"/>
</dbReference>
<keyword evidence="9" id="KW-0732">Signal</keyword>
<gene>
    <name evidence="12" type="ORF">VE01_07807</name>
</gene>
<evidence type="ECO:0000256" key="8">
    <source>
        <dbReference type="RuleBase" id="RU003968"/>
    </source>
</evidence>
<evidence type="ECO:0000256" key="6">
    <source>
        <dbReference type="PIRSR" id="PIRSR000137-1"/>
    </source>
</evidence>
<reference evidence="12 13" key="1">
    <citation type="submission" date="2016-03" db="EMBL/GenBank/DDBJ databases">
        <title>Comparative genomics of Pseudogymnoascus destructans, the fungus causing white-nose syndrome of bats.</title>
        <authorList>
            <person name="Palmer J.M."/>
            <person name="Drees K.P."/>
            <person name="Foster J.T."/>
            <person name="Lindner D.L."/>
        </authorList>
    </citation>
    <scope>NUCLEOTIDE SEQUENCE [LARGE SCALE GENOMIC DNA]</scope>
    <source>
        <strain evidence="12 13">UAMH 10579</strain>
    </source>
</reference>
<dbReference type="GO" id="GO:0050660">
    <property type="term" value="F:flavin adenine dinucleotide binding"/>
    <property type="evidence" value="ECO:0007669"/>
    <property type="project" value="InterPro"/>
</dbReference>
<evidence type="ECO:0000259" key="10">
    <source>
        <dbReference type="PROSITE" id="PS00623"/>
    </source>
</evidence>
<evidence type="ECO:0000259" key="11">
    <source>
        <dbReference type="PROSITE" id="PS00624"/>
    </source>
</evidence>
<dbReference type="Gene3D" id="3.30.560.10">
    <property type="entry name" value="Glucose Oxidase, domain 3"/>
    <property type="match status" value="1"/>
</dbReference>
<dbReference type="Gene3D" id="4.10.450.10">
    <property type="entry name" value="Glucose Oxidase, domain 2"/>
    <property type="match status" value="1"/>
</dbReference>
<dbReference type="GeneID" id="28841193"/>
<dbReference type="PROSITE" id="PS00624">
    <property type="entry name" value="GMC_OXRED_2"/>
    <property type="match status" value="1"/>
</dbReference>
<protein>
    <recommendedName>
        <fullName evidence="10 11">Glucose-methanol-choline oxidoreductase N-terminal domain-containing protein</fullName>
    </recommendedName>
</protein>
<feature type="active site" description="Proton acceptor" evidence="6">
    <location>
        <position position="572"/>
    </location>
</feature>
<dbReference type="GO" id="GO:0016614">
    <property type="term" value="F:oxidoreductase activity, acting on CH-OH group of donors"/>
    <property type="evidence" value="ECO:0007669"/>
    <property type="project" value="InterPro"/>
</dbReference>
<keyword evidence="3 8" id="KW-0285">Flavoprotein</keyword>
<name>A0A1B8GEI1_9PEZI</name>
<dbReference type="InterPro" id="IPR036188">
    <property type="entry name" value="FAD/NAD-bd_sf"/>
</dbReference>